<dbReference type="GO" id="GO:0000724">
    <property type="term" value="P:double-strand break repair via homologous recombination"/>
    <property type="evidence" value="ECO:0007669"/>
    <property type="project" value="TreeGrafter"/>
</dbReference>
<dbReference type="PANTHER" id="PTHR46457:SF1">
    <property type="entry name" value="DNA REPAIR PROTEIN RAD51 HOMOLOG 4"/>
    <property type="match status" value="1"/>
</dbReference>
<dbReference type="Pfam" id="PF06745">
    <property type="entry name" value="ATPase"/>
    <property type="match status" value="1"/>
</dbReference>
<protein>
    <submittedName>
        <fullName evidence="5">DNA repair protein RAD51 4</fullName>
    </submittedName>
</protein>
<dbReference type="GO" id="GO:0000723">
    <property type="term" value="P:telomere maintenance"/>
    <property type="evidence" value="ECO:0007669"/>
    <property type="project" value="TreeGrafter"/>
</dbReference>
<dbReference type="InterPro" id="IPR048943">
    <property type="entry name" value="RAD51D_N"/>
</dbReference>
<evidence type="ECO:0000256" key="1">
    <source>
        <dbReference type="ARBA" id="ARBA00004123"/>
    </source>
</evidence>
<dbReference type="GO" id="GO:0033063">
    <property type="term" value="C:Rad51B-Rad51C-Rad51D-XRCC2 complex"/>
    <property type="evidence" value="ECO:0007669"/>
    <property type="project" value="TreeGrafter"/>
</dbReference>
<dbReference type="EMBL" id="GGYP01006388">
    <property type="protein sequence ID" value="MDE51159.1"/>
    <property type="molecule type" value="Transcribed_RNA"/>
</dbReference>
<proteinExistence type="predicted"/>
<keyword evidence="2" id="KW-0539">Nucleus</keyword>
<sequence length="392" mass="44355">MTTTTNFTRSLFLISYYTGMAYLSTNMSELLTDEYLDSLQKADIWTINDLCSRDLMDIKRATNIKFHILKDLQDRVKQRYVLPCLDMNLLVEKSIREFFVCPTGLPELTEALDGGFQTQEIVEFSGDSETGKTEMCYLLCAEILAKFKEFHVLYIASNFDFDHEKLIKYVRSRAGELSDEDMCKSLSRVEIARPTKLTELVHLLNTLVHSDRKMQTKCIIIDSISFIIQDDILDIKSANLHDADDLEKFLALKGINFLQQEAGATVEGTRREIMDTYLHEVMRLLVNVAITKSVIVAITNSDAGLASRKSWTNAIDHRIALSKMPEFSQYKVDNPRATVCRATLLKTVHHISKIGHSIPFAITDNGILSIKLAPVAKVEAKVENTQSEKSAP</sequence>
<evidence type="ECO:0000313" key="5">
    <source>
        <dbReference type="EMBL" id="MDE51159.1"/>
    </source>
</evidence>
<dbReference type="SUPFAM" id="SSF52540">
    <property type="entry name" value="P-loop containing nucleoside triphosphate hydrolases"/>
    <property type="match status" value="1"/>
</dbReference>
<dbReference type="GO" id="GO:0003697">
    <property type="term" value="F:single-stranded DNA binding"/>
    <property type="evidence" value="ECO:0007669"/>
    <property type="project" value="TreeGrafter"/>
</dbReference>
<organism evidence="5">
    <name type="scientific">Aceria tosichella</name>
    <name type="common">wheat curl mite</name>
    <dbReference type="NCBI Taxonomy" id="561515"/>
    <lineage>
        <taxon>Eukaryota</taxon>
        <taxon>Metazoa</taxon>
        <taxon>Ecdysozoa</taxon>
        <taxon>Arthropoda</taxon>
        <taxon>Chelicerata</taxon>
        <taxon>Arachnida</taxon>
        <taxon>Acari</taxon>
        <taxon>Acariformes</taxon>
        <taxon>Trombidiformes</taxon>
        <taxon>Prostigmata</taxon>
        <taxon>Eupodina</taxon>
        <taxon>Eriophyoidea</taxon>
        <taxon>Eriophyidae</taxon>
        <taxon>Eriophyinae</taxon>
        <taxon>Aceriini</taxon>
        <taxon>Aceria</taxon>
    </lineage>
</organism>
<dbReference type="AlphaFoldDB" id="A0A6G1SLA6"/>
<evidence type="ECO:0000256" key="2">
    <source>
        <dbReference type="ARBA" id="ARBA00023242"/>
    </source>
</evidence>
<dbReference type="GO" id="GO:0000400">
    <property type="term" value="F:four-way junction DNA binding"/>
    <property type="evidence" value="ECO:0007669"/>
    <property type="project" value="TreeGrafter"/>
</dbReference>
<dbReference type="Gene3D" id="3.40.50.300">
    <property type="entry name" value="P-loop containing nucleotide triphosphate hydrolases"/>
    <property type="match status" value="1"/>
</dbReference>
<gene>
    <name evidence="5" type="primary">Rad51d</name>
    <name evidence="5" type="ORF">g.18197</name>
</gene>
<evidence type="ECO:0000259" key="4">
    <source>
        <dbReference type="Pfam" id="PF21794"/>
    </source>
</evidence>
<dbReference type="InterPro" id="IPR027417">
    <property type="entry name" value="P-loop_NTPase"/>
</dbReference>
<dbReference type="GO" id="GO:0005657">
    <property type="term" value="C:replication fork"/>
    <property type="evidence" value="ECO:0007669"/>
    <property type="project" value="TreeGrafter"/>
</dbReference>
<dbReference type="GO" id="GO:0005815">
    <property type="term" value="C:microtubule organizing center"/>
    <property type="evidence" value="ECO:0007669"/>
    <property type="project" value="TreeGrafter"/>
</dbReference>
<dbReference type="InterPro" id="IPR051988">
    <property type="entry name" value="HRR_RAD51_Paralog"/>
</dbReference>
<dbReference type="Pfam" id="PF21794">
    <property type="entry name" value="RAD51D_N"/>
    <property type="match status" value="1"/>
</dbReference>
<dbReference type="InterPro" id="IPR014774">
    <property type="entry name" value="KaiC-like_dom"/>
</dbReference>
<evidence type="ECO:0000259" key="3">
    <source>
        <dbReference type="Pfam" id="PF06745"/>
    </source>
</evidence>
<comment type="subcellular location">
    <subcellularLocation>
        <location evidence="1">Nucleus</location>
    </subcellularLocation>
</comment>
<feature type="domain" description="RAD51D N-terminal" evidence="4">
    <location>
        <begin position="20"/>
        <end position="66"/>
    </location>
</feature>
<feature type="domain" description="KaiC-like" evidence="3">
    <location>
        <begin position="101"/>
        <end position="227"/>
    </location>
</feature>
<dbReference type="GO" id="GO:0042148">
    <property type="term" value="P:DNA strand invasion"/>
    <property type="evidence" value="ECO:0007669"/>
    <property type="project" value="TreeGrafter"/>
</dbReference>
<dbReference type="PANTHER" id="PTHR46457">
    <property type="entry name" value="DNA REPAIR PROTEIN RAD51 HOMOLOG 4"/>
    <property type="match status" value="1"/>
</dbReference>
<accession>A0A6G1SLA6</accession>
<dbReference type="GO" id="GO:0007131">
    <property type="term" value="P:reciprocal meiotic recombination"/>
    <property type="evidence" value="ECO:0007669"/>
    <property type="project" value="TreeGrafter"/>
</dbReference>
<name>A0A6G1SLA6_9ACAR</name>
<dbReference type="GO" id="GO:0008094">
    <property type="term" value="F:ATP-dependent activity, acting on DNA"/>
    <property type="evidence" value="ECO:0007669"/>
    <property type="project" value="TreeGrafter"/>
</dbReference>
<reference evidence="5" key="1">
    <citation type="submission" date="2018-10" db="EMBL/GenBank/DDBJ databases">
        <title>Transcriptome assembly of Aceria tosichella (Wheat curl mite) Type 2.</title>
        <authorList>
            <person name="Scully E.D."/>
            <person name="Geib S.M."/>
            <person name="Palmer N.A."/>
            <person name="Gupta A.K."/>
            <person name="Sarath G."/>
            <person name="Tatineni S."/>
        </authorList>
    </citation>
    <scope>NUCLEOTIDE SEQUENCE</scope>
    <source>
        <strain evidence="5">LincolnNE</strain>
    </source>
</reference>